<dbReference type="STRING" id="566551.HMPREF0201_00846"/>
<dbReference type="InterPro" id="IPR001623">
    <property type="entry name" value="DnaJ_domain"/>
</dbReference>
<evidence type="ECO:0000313" key="4">
    <source>
        <dbReference type="EMBL" id="EPF19118.1"/>
    </source>
</evidence>
<dbReference type="Gene3D" id="1.10.287.110">
    <property type="entry name" value="DnaJ domain"/>
    <property type="match status" value="1"/>
</dbReference>
<feature type="transmembrane region" description="Helical" evidence="2">
    <location>
        <begin position="394"/>
        <end position="411"/>
    </location>
</feature>
<dbReference type="PATRIC" id="fig|566551.4.peg.780"/>
<keyword evidence="2" id="KW-1133">Transmembrane helix</keyword>
<feature type="transmembrane region" description="Helical" evidence="2">
    <location>
        <begin position="417"/>
        <end position="440"/>
    </location>
</feature>
<keyword evidence="1" id="KW-0143">Chaperone</keyword>
<evidence type="ECO:0000313" key="5">
    <source>
        <dbReference type="Proteomes" id="UP000014585"/>
    </source>
</evidence>
<accession>S3IZM6</accession>
<proteinExistence type="predicted"/>
<protein>
    <submittedName>
        <fullName evidence="4">DnaJ domain protein</fullName>
    </submittedName>
</protein>
<feature type="transmembrane region" description="Helical" evidence="2">
    <location>
        <begin position="335"/>
        <end position="352"/>
    </location>
</feature>
<feature type="transmembrane region" description="Helical" evidence="2">
    <location>
        <begin position="367"/>
        <end position="387"/>
    </location>
</feature>
<feature type="transmembrane region" description="Helical" evidence="2">
    <location>
        <begin position="297"/>
        <end position="314"/>
    </location>
</feature>
<dbReference type="CDD" id="cd06257">
    <property type="entry name" value="DnaJ"/>
    <property type="match status" value="1"/>
</dbReference>
<dbReference type="AlphaFoldDB" id="S3IZM6"/>
<evidence type="ECO:0000256" key="2">
    <source>
        <dbReference type="SAM" id="Phobius"/>
    </source>
</evidence>
<dbReference type="PROSITE" id="PS50076">
    <property type="entry name" value="DNAJ_2"/>
    <property type="match status" value="1"/>
</dbReference>
<keyword evidence="2" id="KW-0812">Transmembrane</keyword>
<feature type="domain" description="J" evidence="3">
    <location>
        <begin position="3"/>
        <end position="73"/>
    </location>
</feature>
<dbReference type="Proteomes" id="UP000014585">
    <property type="component" value="Unassembled WGS sequence"/>
</dbReference>
<dbReference type="EMBL" id="ATDT01000005">
    <property type="protein sequence ID" value="EPF19118.1"/>
    <property type="molecule type" value="Genomic_DNA"/>
</dbReference>
<feature type="transmembrane region" description="Helical" evidence="2">
    <location>
        <begin position="271"/>
        <end position="291"/>
    </location>
</feature>
<comment type="caution">
    <text evidence="4">The sequence shown here is derived from an EMBL/GenBank/DDBJ whole genome shotgun (WGS) entry which is preliminary data.</text>
</comment>
<reference evidence="4 5" key="1">
    <citation type="submission" date="2013-04" db="EMBL/GenBank/DDBJ databases">
        <authorList>
            <person name="Weinstock G."/>
            <person name="Sodergren E."/>
            <person name="Lobos E.A."/>
            <person name="Fulton L."/>
            <person name="Fulton R."/>
            <person name="Courtney L."/>
            <person name="Fronick C."/>
            <person name="O'Laughlin M."/>
            <person name="Godfrey J."/>
            <person name="Wilson R.M."/>
            <person name="Miner T."/>
            <person name="Farmer C."/>
            <person name="Delehaunty K."/>
            <person name="Cordes M."/>
            <person name="Minx P."/>
            <person name="Tomlinson C."/>
            <person name="Chen J."/>
            <person name="Wollam A."/>
            <person name="Pepin K.H."/>
            <person name="Palsikar V.B."/>
            <person name="Zhang X."/>
            <person name="Suruliraj S."/>
            <person name="Perna N.T."/>
            <person name="Plunkett G."/>
            <person name="Warren W."/>
            <person name="Mitreva M."/>
            <person name="Mardis E.R."/>
            <person name="Wilson R.K."/>
        </authorList>
    </citation>
    <scope>NUCLEOTIDE SEQUENCE [LARGE SCALE GENOMIC DNA]</scope>
    <source>
        <strain evidence="4 5">DSM 4568</strain>
    </source>
</reference>
<keyword evidence="2" id="KW-0472">Membrane</keyword>
<dbReference type="RefSeq" id="WP_016535182.1">
    <property type="nucleotide sequence ID" value="NZ_KE161030.1"/>
</dbReference>
<dbReference type="SUPFAM" id="SSF46565">
    <property type="entry name" value="Chaperone J-domain"/>
    <property type="match status" value="1"/>
</dbReference>
<evidence type="ECO:0000259" key="3">
    <source>
        <dbReference type="PROSITE" id="PS50076"/>
    </source>
</evidence>
<name>S3IZM6_9ENTR</name>
<gene>
    <name evidence="4" type="ORF">HMPREF0201_00846</name>
</gene>
<dbReference type="HOGENOM" id="CLU_045970_0_0_6"/>
<evidence type="ECO:0000256" key="1">
    <source>
        <dbReference type="ARBA" id="ARBA00023186"/>
    </source>
</evidence>
<sequence>MATIWDVLGIAPTTDESEIRRAYARELKQRRPDKDPQGFQALREAFDSAKRYASSPEPVWIDAGESILLDELPAAPDDVYQQIDVQAEPPEEAWSRNELWDKAQALASQLVRDEITGFGELNHYLDQDIPDALEARQAFSLMLAEALSEQPWLYRSLLNNISAMMDWQLDSYRSSHLPDWTLHALEVQIANTERENYWLILERQYSEGWLNRLKWRLLTQKGTPLPWWARLMPDFVQQLRNQVSELRQQFPLLQERLNPVLLEAIYKPGLALSRGALIAVLFWGYTAYVAGYQSSHQAVQSIIMLAIVAAYIWVYPELERRCEPGGKAYRIQHSAVWLVSLGLLVVALYRAWHGVTYWPGKEAEAETGRAFVMMFFIAVPVCWILWLKRREWRMLPISIVVTVIMFPILFIRQLPMLANLLGFLLLAMLYGIGIPAVYFVK</sequence>
<dbReference type="InterPro" id="IPR036869">
    <property type="entry name" value="J_dom_sf"/>
</dbReference>
<dbReference type="OrthoDB" id="9816462at2"/>
<organism evidence="4 5">
    <name type="scientific">Cedecea davisae DSM 4568</name>
    <dbReference type="NCBI Taxonomy" id="566551"/>
    <lineage>
        <taxon>Bacteria</taxon>
        <taxon>Pseudomonadati</taxon>
        <taxon>Pseudomonadota</taxon>
        <taxon>Gammaproteobacteria</taxon>
        <taxon>Enterobacterales</taxon>
        <taxon>Enterobacteriaceae</taxon>
        <taxon>Cedecea</taxon>
    </lineage>
</organism>